<evidence type="ECO:0000313" key="4">
    <source>
        <dbReference type="Proteomes" id="UP001390963"/>
    </source>
</evidence>
<reference evidence="1 4" key="1">
    <citation type="submission" date="2024-01" db="EMBL/GenBank/DDBJ databases">
        <title>Aequorivita flavus sp. nov., isolated from deep-sea sediment.</title>
        <authorList>
            <person name="Chen X."/>
        </authorList>
    </citation>
    <scope>NUCLEOTIDE SEQUENCE</scope>
    <source>
        <strain evidence="1">MCCC 1A16923</strain>
        <strain evidence="2 4">MCCC 1A16935</strain>
    </source>
</reference>
<accession>A0AB35YZQ3</accession>
<gene>
    <name evidence="2" type="ORF">VZD24_13990</name>
    <name evidence="1" type="ORF">VZD85_14265</name>
</gene>
<organism evidence="1 3">
    <name type="scientific">Aequorivita flava</name>
    <dbReference type="NCBI Taxonomy" id="3114371"/>
    <lineage>
        <taxon>Bacteria</taxon>
        <taxon>Pseudomonadati</taxon>
        <taxon>Bacteroidota</taxon>
        <taxon>Flavobacteriia</taxon>
        <taxon>Flavobacteriales</taxon>
        <taxon>Flavobacteriaceae</taxon>
        <taxon>Aequorivita</taxon>
    </lineage>
</organism>
<dbReference type="AlphaFoldDB" id="A0AB35YZQ3"/>
<dbReference type="Proteomes" id="UP001390963">
    <property type="component" value="Unassembled WGS sequence"/>
</dbReference>
<name>A0AB35YZQ3_9FLAO</name>
<proteinExistence type="predicted"/>
<evidence type="ECO:0000313" key="1">
    <source>
        <dbReference type="EMBL" id="MEM0519523.1"/>
    </source>
</evidence>
<comment type="caution">
    <text evidence="1">The sequence shown here is derived from an EMBL/GenBank/DDBJ whole genome shotgun (WGS) entry which is preliminary data.</text>
</comment>
<dbReference type="EMBL" id="JAZBJM010000014">
    <property type="protein sequence ID" value="MEM0519523.1"/>
    <property type="molecule type" value="Genomic_DNA"/>
</dbReference>
<evidence type="ECO:0000313" key="2">
    <source>
        <dbReference type="EMBL" id="MEM0574632.1"/>
    </source>
</evidence>
<protein>
    <submittedName>
        <fullName evidence="1">Uncharacterized protein</fullName>
    </submittedName>
</protein>
<keyword evidence="4" id="KW-1185">Reference proteome</keyword>
<dbReference type="RefSeq" id="WP_279450059.1">
    <property type="nucleotide sequence ID" value="NZ_JAZBJM010000014.1"/>
</dbReference>
<dbReference type="EMBL" id="JBANCF010000016">
    <property type="protein sequence ID" value="MEM0574632.1"/>
    <property type="molecule type" value="Genomic_DNA"/>
</dbReference>
<dbReference type="Proteomes" id="UP001388259">
    <property type="component" value="Unassembled WGS sequence"/>
</dbReference>
<evidence type="ECO:0000313" key="3">
    <source>
        <dbReference type="Proteomes" id="UP001388259"/>
    </source>
</evidence>
<sequence length="50" mass="5909">MNLYKEDIDSIYAVFKKDDLGAKYLYGNDVKNGVILIKIKKRQKEWLTKT</sequence>